<gene>
    <name evidence="4" type="primary">LGALS9</name>
</gene>
<dbReference type="SUPFAM" id="SSF49899">
    <property type="entry name" value="Concanavalin A-like lectins/glucanases"/>
    <property type="match status" value="1"/>
</dbReference>
<dbReference type="UCSC" id="uc060cvo.1">
    <property type="organism name" value="human"/>
</dbReference>
<reference evidence="4" key="4">
    <citation type="submission" date="2025-08" db="UniProtKB">
        <authorList>
            <consortium name="Ensembl"/>
        </authorList>
    </citation>
    <scope>IDENTIFICATION</scope>
</reference>
<dbReference type="OrthoDB" id="5795596at2759"/>
<dbReference type="InterPro" id="IPR001079">
    <property type="entry name" value="Galectin_CRD"/>
</dbReference>
<evidence type="ECO:0007829" key="6">
    <source>
        <dbReference type="PeptideAtlas" id="J3QS92"/>
    </source>
</evidence>
<dbReference type="Proteomes" id="UP000005640">
    <property type="component" value="Chromosome 17"/>
</dbReference>
<feature type="non-terminal residue" evidence="4">
    <location>
        <position position="125"/>
    </location>
</feature>
<dbReference type="Antibodypedia" id="26196">
    <property type="antibodies" value="680 antibodies from 42 providers"/>
</dbReference>
<dbReference type="EMBL" id="AC015688">
    <property type="status" value="NOT_ANNOTATED_CDS"/>
    <property type="molecule type" value="Genomic_DNA"/>
</dbReference>
<dbReference type="PANTHER" id="PTHR11346:SF170">
    <property type="entry name" value="GALECTIN-9"/>
    <property type="match status" value="1"/>
</dbReference>
<dbReference type="CDD" id="cd00070">
    <property type="entry name" value="GLECT"/>
    <property type="match status" value="1"/>
</dbReference>
<dbReference type="MassIVE" id="J3QS92"/>
<evidence type="ECO:0000256" key="2">
    <source>
        <dbReference type="RuleBase" id="RU102079"/>
    </source>
</evidence>
<feature type="domain" description="Galectin" evidence="3">
    <location>
        <begin position="62"/>
        <end position="125"/>
    </location>
</feature>
<evidence type="ECO:0000313" key="5">
    <source>
        <dbReference type="Proteomes" id="UP000005640"/>
    </source>
</evidence>
<dbReference type="GeneTree" id="ENSGT00940000162701"/>
<feature type="non-terminal residue" evidence="4">
    <location>
        <position position="1"/>
    </location>
</feature>
<keyword evidence="1 2" id="KW-0430">Lectin</keyword>
<name>J3QS92_HUMAN</name>
<evidence type="ECO:0000259" key="3">
    <source>
        <dbReference type="PROSITE" id="PS51304"/>
    </source>
</evidence>
<reference evidence="4 5" key="1">
    <citation type="journal article" date="2001" name="Nature">
        <title>Initial sequencing and analysis of the human genome.</title>
        <authorList>
            <consortium name="International Human Genome Sequencing Consortium"/>
            <person name="Lander E.S."/>
            <person name="Linton L.M."/>
            <person name="Birren B."/>
            <person name="Nusbaum C."/>
            <person name="Zody M.C."/>
            <person name="Baldwin J."/>
            <person name="Devon K."/>
            <person name="Dewar K."/>
            <person name="Doyle M."/>
            <person name="FitzHugh W."/>
            <person name="Funke R."/>
            <person name="Gage D."/>
            <person name="Harris K."/>
            <person name="Heaford A."/>
            <person name="Howland J."/>
            <person name="Kann L."/>
            <person name="Lehoczky J."/>
            <person name="LeVine R."/>
            <person name="McEwan P."/>
            <person name="McKernan K."/>
            <person name="Meldrim J."/>
            <person name="Mesirov J.P."/>
            <person name="Miranda C."/>
            <person name="Morris W."/>
            <person name="Naylor J."/>
            <person name="Raymond C."/>
            <person name="Rosetti M."/>
            <person name="Santos R."/>
            <person name="Sheridan A."/>
            <person name="Sougnez C."/>
            <person name="Stange-Thomann N."/>
            <person name="Stojanovic N."/>
            <person name="Subramanian A."/>
            <person name="Wyman D."/>
            <person name="Rogers J."/>
            <person name="Sulston J."/>
            <person name="Ainscough R."/>
            <person name="Beck S."/>
            <person name="Bentley D."/>
            <person name="Burton J."/>
            <person name="Clee C."/>
            <person name="Carter N."/>
            <person name="Coulson A."/>
            <person name="Deadman R."/>
            <person name="Deloukas P."/>
            <person name="Dunham A."/>
            <person name="Dunham I."/>
            <person name="Durbin R."/>
            <person name="French L."/>
            <person name="Grafham D."/>
            <person name="Gregory S."/>
            <person name="Hubbard T."/>
            <person name="Humphray S."/>
            <person name="Hunt A."/>
            <person name="Jones M."/>
            <person name="Lloyd C."/>
            <person name="McMurray A."/>
            <person name="Matthews L."/>
            <person name="Mercer S."/>
            <person name="Milne S."/>
            <person name="Mullikin J.C."/>
            <person name="Mungall A."/>
            <person name="Plumb R."/>
            <person name="Ross M."/>
            <person name="Shownkeen R."/>
            <person name="Sims S."/>
            <person name="Waterston R.H."/>
            <person name="Wilson R.K."/>
            <person name="Hillier L.W."/>
            <person name="McPherson J.D."/>
            <person name="Marra M.A."/>
            <person name="Mardis E.R."/>
            <person name="Fulton L.A."/>
            <person name="Chinwalla A.T."/>
            <person name="Pepin K.H."/>
            <person name="Gish W.R."/>
            <person name="Chissoe S.L."/>
            <person name="Wendl M.C."/>
            <person name="Delehaunty K.D."/>
            <person name="Miner T.L."/>
            <person name="Delehaunty A."/>
            <person name="Kramer J.B."/>
            <person name="Cook L.L."/>
            <person name="Fulton R.S."/>
            <person name="Johnson D.L."/>
            <person name="Minx P.J."/>
            <person name="Clifton S.W."/>
            <person name="Hawkins T."/>
            <person name="Branscomb E."/>
            <person name="Predki P."/>
            <person name="Richardson P."/>
            <person name="Wenning S."/>
            <person name="Slezak T."/>
            <person name="Doggett N."/>
            <person name="Cheng J.F."/>
            <person name="Olsen A."/>
            <person name="Lucas S."/>
            <person name="Elkin C."/>
            <person name="Uberbacher E."/>
            <person name="Frazier M."/>
            <person name="Gibbs R.A."/>
            <person name="Muzny D.M."/>
            <person name="Scherer S.E."/>
            <person name="Bouck J.B."/>
            <person name="Sodergren E.J."/>
            <person name="Worley K.C."/>
            <person name="Rives C.M."/>
            <person name="Gorrell J.H."/>
            <person name="Metzker M.L."/>
            <person name="Naylor S.L."/>
            <person name="Kucherlapati R.S."/>
            <person name="Nelson D.L."/>
            <person name="Weinstock G.M."/>
            <person name="Sakaki Y."/>
            <person name="Fujiyama A."/>
            <person name="Hattori M."/>
            <person name="Yada T."/>
            <person name="Toyoda A."/>
            <person name="Itoh T."/>
            <person name="Kawagoe C."/>
            <person name="Watanabe H."/>
            <person name="Totoki Y."/>
            <person name="Taylor T."/>
            <person name="Weissenbach J."/>
            <person name="Heilig R."/>
            <person name="Saurin W."/>
            <person name="Artiguenave F."/>
            <person name="Brottier P."/>
            <person name="Bruls T."/>
            <person name="Pelletier E."/>
            <person name="Robert C."/>
            <person name="Wincker P."/>
            <person name="Smith D.R."/>
            <person name="Doucette-Stamm L."/>
            <person name="Rubenfield M."/>
            <person name="Weinstock K."/>
            <person name="Lee H.M."/>
            <person name="Dubois J."/>
            <person name="Rosenthal A."/>
            <person name="Platzer M."/>
            <person name="Nyakatura G."/>
            <person name="Taudien S."/>
            <person name="Rump A."/>
            <person name="Yang H."/>
            <person name="Yu J."/>
            <person name="Wang J."/>
            <person name="Huang G."/>
            <person name="Gu J."/>
            <person name="Hood L."/>
            <person name="Rowen L."/>
            <person name="Madan A."/>
            <person name="Qin S."/>
            <person name="Davis R.W."/>
            <person name="Federspiel N.A."/>
            <person name="Abola A.P."/>
            <person name="Proctor M.J."/>
            <person name="Myers R.M."/>
            <person name="Schmutz J."/>
            <person name="Dickson M."/>
            <person name="Grimwood J."/>
            <person name="Cox D.R."/>
            <person name="Olson M.V."/>
            <person name="Kaul R."/>
            <person name="Raymond C."/>
            <person name="Shimizu N."/>
            <person name="Kawasaki K."/>
            <person name="Minoshima S."/>
            <person name="Evans G.A."/>
            <person name="Athanasiou M."/>
            <person name="Schultz R."/>
            <person name="Roe B.A."/>
            <person name="Chen F."/>
            <person name="Pan H."/>
            <person name="Ramser J."/>
            <person name="Lehrach H."/>
            <person name="Reinhardt R."/>
            <person name="McCombie W.R."/>
            <person name="de la Bastide M."/>
            <person name="Dedhia N."/>
            <person name="Blocker H."/>
            <person name="Hornischer K."/>
            <person name="Nordsiek G."/>
            <person name="Agarwala R."/>
            <person name="Aravind L."/>
            <person name="Bailey J.A."/>
            <person name="Bateman A."/>
            <person name="Batzoglou S."/>
            <person name="Birney E."/>
            <person name="Bork P."/>
            <person name="Brown D.G."/>
            <person name="Burge C.B."/>
            <person name="Cerutti L."/>
            <person name="Chen H.C."/>
            <person name="Church D."/>
            <person name="Clamp M."/>
            <person name="Copley R.R."/>
            <person name="Doerks T."/>
            <person name="Eddy S.R."/>
            <person name="Eichler E.E."/>
            <person name="Furey T.S."/>
            <person name="Galagan J."/>
            <person name="Gilbert J.G."/>
            <person name="Harmon C."/>
            <person name="Hayashizaki Y."/>
            <person name="Haussler D."/>
            <person name="Hermjakob H."/>
            <person name="Hokamp K."/>
            <person name="Jang W."/>
            <person name="Johnson L.S."/>
            <person name="Jones T.A."/>
            <person name="Kasif S."/>
            <person name="Kaspryzk A."/>
            <person name="Kennedy S."/>
            <person name="Kent W.J."/>
            <person name="Kitts P."/>
            <person name="Koonin E.V."/>
            <person name="Korf I."/>
            <person name="Kulp D."/>
            <person name="Lancet D."/>
            <person name="Lowe T.M."/>
            <person name="McLysaght A."/>
            <person name="Mikkelsen T."/>
            <person name="Moran J.V."/>
            <person name="Mulder N."/>
            <person name="Pollara V.J."/>
            <person name="Ponting C.P."/>
            <person name="Schuler G."/>
            <person name="Schultz J."/>
            <person name="Slater G."/>
            <person name="Smit A.F."/>
            <person name="Stupka E."/>
            <person name="Szustakowski J."/>
            <person name="Thierry-Mieg D."/>
            <person name="Thierry-Mieg J."/>
            <person name="Wagner L."/>
            <person name="Wallis J."/>
            <person name="Wheeler R."/>
            <person name="Williams A."/>
            <person name="Wolf Y.I."/>
            <person name="Wolfe K.H."/>
            <person name="Yang S.P."/>
            <person name="Yeh R.F."/>
            <person name="Collins F."/>
            <person name="Guyer M.S."/>
            <person name="Peterson J."/>
            <person name="Felsenfeld A."/>
            <person name="Wetterstrand K.A."/>
            <person name="Patrinos A."/>
            <person name="Morgan M.J."/>
            <person name="de Jong P."/>
            <person name="Catanese J.J."/>
            <person name="Osoegawa K."/>
            <person name="Shizuya H."/>
            <person name="Choi S."/>
            <person name="Chen Y.J."/>
        </authorList>
    </citation>
    <scope>NUCLEOTIDE SEQUENCE [LARGE SCALE GENOMIC DNA]</scope>
</reference>
<dbReference type="AlphaFoldDB" id="J3QS92"/>
<evidence type="ECO:0007829" key="7">
    <source>
        <dbReference type="ProteomicsDB" id="J3QS92"/>
    </source>
</evidence>
<dbReference type="PROSITE" id="PS51304">
    <property type="entry name" value="GALECTIN"/>
    <property type="match status" value="1"/>
</dbReference>
<dbReference type="InterPro" id="IPR013320">
    <property type="entry name" value="ConA-like_dom_sf"/>
</dbReference>
<dbReference type="PANTHER" id="PTHR11346">
    <property type="entry name" value="GALECTIN"/>
    <property type="match status" value="1"/>
</dbReference>
<keyword evidence="5" id="KW-1185">Reference proteome</keyword>
<dbReference type="HOGENOM" id="CLU_1997693_0_0_1"/>
<sequence>PVQPAFSTVPFSQPVCFPPRPRGRRQKTQTVIHTVQSAPGQMFSTPAIPPMMYPHPAYPMPFITTILGGLYPSKSILLSGTVLPSAQRFHINLCSGNHIAFHLNPRFDENAVVRNTQIDNSWGSE</sequence>
<dbReference type="OpenTargets" id="ENSG00000168961"/>
<dbReference type="InterPro" id="IPR044156">
    <property type="entry name" value="Galectin-like"/>
</dbReference>
<evidence type="ECO:0000256" key="1">
    <source>
        <dbReference type="ARBA" id="ARBA00022734"/>
    </source>
</evidence>
<dbReference type="Ensembl" id="ENST00000578944.1">
    <property type="protein sequence ID" value="ENSP00000464581.1"/>
    <property type="gene ID" value="ENSG00000168961.17"/>
</dbReference>
<proteinExistence type="evidence at protein level"/>
<reference evidence="4 5" key="2">
    <citation type="journal article" date="2004" name="Nature">
        <title>Finishing the euchromatic sequence of the human genome.</title>
        <authorList>
            <consortium name="International Human Genome Sequencing Consortium"/>
        </authorList>
    </citation>
    <scope>NUCLEOTIDE SEQUENCE [LARGE SCALE GENOMIC DNA]</scope>
</reference>
<protein>
    <recommendedName>
        <fullName evidence="2">Galectin</fullName>
    </recommendedName>
</protein>
<evidence type="ECO:0000313" key="4">
    <source>
        <dbReference type="Ensembl" id="ENSP00000464581.1"/>
    </source>
</evidence>
<reference evidence="4" key="5">
    <citation type="submission" date="2025-09" db="UniProtKB">
        <authorList>
            <consortium name="Ensembl"/>
        </authorList>
    </citation>
    <scope>IDENTIFICATION</scope>
</reference>
<dbReference type="Pfam" id="PF00337">
    <property type="entry name" value="Gal-bind_lectin"/>
    <property type="match status" value="1"/>
</dbReference>
<organism evidence="4 5">
    <name type="scientific">Homo sapiens</name>
    <name type="common">Human</name>
    <dbReference type="NCBI Taxonomy" id="9606"/>
    <lineage>
        <taxon>Eukaryota</taxon>
        <taxon>Metazoa</taxon>
        <taxon>Chordata</taxon>
        <taxon>Craniata</taxon>
        <taxon>Vertebrata</taxon>
        <taxon>Euteleostomi</taxon>
        <taxon>Mammalia</taxon>
        <taxon>Eutheria</taxon>
        <taxon>Euarchontoglires</taxon>
        <taxon>Primates</taxon>
        <taxon>Haplorrhini</taxon>
        <taxon>Catarrhini</taxon>
        <taxon>Hominidae</taxon>
        <taxon>Homo</taxon>
    </lineage>
</organism>
<dbReference type="Gene3D" id="2.60.120.200">
    <property type="match status" value="1"/>
</dbReference>
<reference evidence="4 5" key="3">
    <citation type="journal article" date="2006" name="Nature">
        <title>DNA sequence of human chromosome 17 and analysis of rearrangement in the human lineage.</title>
        <authorList>
            <person name="Zody M.C."/>
            <person name="Garber M."/>
            <person name="Adams D.J."/>
            <person name="Sharpe T."/>
            <person name="Harrow J."/>
            <person name="Lupski J.R."/>
            <person name="Nicholson C."/>
            <person name="Searle S.M."/>
            <person name="Wilming L."/>
            <person name="Young S.K."/>
            <person name="Abouelleil A."/>
            <person name="Allen N.R."/>
            <person name="Bi W."/>
            <person name="Bloom T."/>
            <person name="Borowsky M.L."/>
            <person name="Bugalter B.E."/>
            <person name="Butler J."/>
            <person name="Chang J.L."/>
            <person name="Chen C.K."/>
            <person name="Cook A."/>
            <person name="Corum B."/>
            <person name="Cuomo C.A."/>
            <person name="de Jong P.J."/>
            <person name="DeCaprio D."/>
            <person name="Dewar K."/>
            <person name="FitzGerald M."/>
            <person name="Gilbert J."/>
            <person name="Gibson R."/>
            <person name="Gnerre S."/>
            <person name="Goldstein S."/>
            <person name="Grafham D.V."/>
            <person name="Grocock R."/>
            <person name="Hafez N."/>
            <person name="Hagopian D.S."/>
            <person name="Hart E."/>
            <person name="Norman C.H."/>
            <person name="Humphray S."/>
            <person name="Jaffe D.B."/>
            <person name="Jones M."/>
            <person name="Kamal M."/>
            <person name="Khodiyar V.K."/>
            <person name="LaButti K."/>
            <person name="Laird G."/>
            <person name="Lehoczky J."/>
            <person name="Liu X."/>
            <person name="Lokyitsang T."/>
            <person name="Loveland J."/>
            <person name="Lui A."/>
            <person name="Macdonald P."/>
            <person name="Major J.E."/>
            <person name="Matthews L."/>
            <person name="Mauceli E."/>
            <person name="McCarroll S.A."/>
            <person name="Mihalev A.H."/>
            <person name="Mudge J."/>
            <person name="Nguyen C."/>
            <person name="Nicol R."/>
            <person name="O'Leary S.B."/>
            <person name="Osoegawa K."/>
            <person name="Schwartz D.C."/>
            <person name="Shaw-Smith C."/>
            <person name="Stankiewicz P."/>
            <person name="Steward C."/>
            <person name="Swarbreck D."/>
            <person name="Venkataraman V."/>
            <person name="Whittaker C.A."/>
            <person name="Yang X."/>
            <person name="Zimmer A.R."/>
            <person name="Bradley A."/>
            <person name="Hubbard T."/>
            <person name="Birren B.W."/>
            <person name="Rogers J."/>
            <person name="Lander E.S."/>
            <person name="Nusbaum C."/>
        </authorList>
    </citation>
    <scope>NUCLEOTIDE SEQUENCE [LARGE SCALE GENOMIC DNA]</scope>
</reference>
<dbReference type="VEuPathDB" id="HostDB:ENSG00000168961"/>
<dbReference type="GO" id="GO:0030246">
    <property type="term" value="F:carbohydrate binding"/>
    <property type="evidence" value="ECO:0007669"/>
    <property type="project" value="UniProtKB-UniRule"/>
</dbReference>
<accession>J3QS92</accession>
<dbReference type="Bgee" id="ENSG00000168961">
    <property type="expression patterns" value="Expressed in monocyte and 176 other cell types or tissues"/>
</dbReference>
<keyword evidence="6 7" id="KW-1267">Proteomics identification</keyword>
<dbReference type="SMART" id="SM00908">
    <property type="entry name" value="Gal-bind_lectin"/>
    <property type="match status" value="1"/>
</dbReference>
<dbReference type="ChiTaRS" id="LGALS9">
    <property type="organism name" value="human"/>
</dbReference>
<dbReference type="HGNC" id="HGNC:6570">
    <property type="gene designation" value="LGALS9"/>
</dbReference>
<dbReference type="ExpressionAtlas" id="J3QS92">
    <property type="expression patterns" value="baseline and differential"/>
</dbReference>
<dbReference type="Ensembl" id="ENST00000578944.1">
    <property type="protein sequence ID" value="ENSP00000464581.1"/>
    <property type="gene ID" value="ENSG00000168961.18"/>
</dbReference>